<gene>
    <name evidence="8" type="ORF">AAAT05_07525</name>
</gene>
<comment type="pathway">
    <text evidence="1">Carbohydrate degradation; glycolysis; D-glyceraldehyde 3-phosphate and glycerone phosphate from D-glucose: step 2/4.</text>
</comment>
<evidence type="ECO:0000256" key="2">
    <source>
        <dbReference type="ARBA" id="ARBA00006542"/>
    </source>
</evidence>
<keyword evidence="8" id="KW-0413">Isomerase</keyword>
<comment type="caution">
    <text evidence="8">The sequence shown here is derived from an EMBL/GenBank/DDBJ whole genome shotgun (WGS) entry which is preliminary data.</text>
</comment>
<dbReference type="GO" id="GO:0016853">
    <property type="term" value="F:isomerase activity"/>
    <property type="evidence" value="ECO:0007669"/>
    <property type="project" value="UniProtKB-KW"/>
</dbReference>
<dbReference type="EC" id="5.3.1.9" evidence="3"/>
<accession>A0ABV1IHY3</accession>
<dbReference type="RefSeq" id="WP_349182815.1">
    <property type="nucleotide sequence ID" value="NZ_JBBNGS010000013.1"/>
</dbReference>
<evidence type="ECO:0000256" key="6">
    <source>
        <dbReference type="ARBA" id="ARBA00029321"/>
    </source>
</evidence>
<reference evidence="8 9" key="1">
    <citation type="submission" date="2024-04" db="EMBL/GenBank/DDBJ databases">
        <title>Human intestinal bacterial collection.</title>
        <authorList>
            <person name="Pauvert C."/>
            <person name="Hitch T.C.A."/>
            <person name="Clavel T."/>
        </authorList>
    </citation>
    <scope>NUCLEOTIDE SEQUENCE [LARGE SCALE GENOMIC DNA]</scope>
    <source>
        <strain evidence="8 9">CLA-AA-H197</strain>
    </source>
</reference>
<evidence type="ECO:0000256" key="4">
    <source>
        <dbReference type="ARBA" id="ARBA00022432"/>
    </source>
</evidence>
<dbReference type="SUPFAM" id="SSF51182">
    <property type="entry name" value="RmlC-like cupins"/>
    <property type="match status" value="1"/>
</dbReference>
<sequence>MEFDPGFAIVEDYDAMSFSYGEGVFGPSVERRRLDDIRKSLRDPNADGPEIPYVVAMDVGNERDREDLVSRHLLYGAMIYSAGRIGEEPVRSQGHIHSVSASCGMSTPEVYEIWDGEAFILMHETAHDDPGRCFAVHAKAGQVVIVPPAWAHYTVNADPTRNMAFGAWCIRDFGFDYDEVRAHGGLAWLPVLGEGHEIGWVANEAYDKNELVVREARALPEFGLREGVPIYRQYEENHELFSFVTNPQTAKDVWLHYEA</sequence>
<evidence type="ECO:0000259" key="7">
    <source>
        <dbReference type="Pfam" id="PF06560"/>
    </source>
</evidence>
<keyword evidence="4" id="KW-0312">Gluconeogenesis</keyword>
<proteinExistence type="inferred from homology"/>
<evidence type="ECO:0000313" key="9">
    <source>
        <dbReference type="Proteomes" id="UP001478817"/>
    </source>
</evidence>
<feature type="domain" description="Glucose-6-phosphate isomerase prokaryote" evidence="7">
    <location>
        <begin position="50"/>
        <end position="189"/>
    </location>
</feature>
<keyword evidence="9" id="KW-1185">Reference proteome</keyword>
<name>A0ABV1IHY3_9ACTN</name>
<evidence type="ECO:0000313" key="8">
    <source>
        <dbReference type="EMBL" id="MEQ2638186.1"/>
    </source>
</evidence>
<dbReference type="Proteomes" id="UP001478817">
    <property type="component" value="Unassembled WGS sequence"/>
</dbReference>
<protein>
    <recommendedName>
        <fullName evidence="3">glucose-6-phosphate isomerase</fullName>
        <ecNumber evidence="3">5.3.1.9</ecNumber>
    </recommendedName>
</protein>
<dbReference type="InterPro" id="IPR011051">
    <property type="entry name" value="RmlC_Cupin_sf"/>
</dbReference>
<dbReference type="EMBL" id="JBBNGS010000013">
    <property type="protein sequence ID" value="MEQ2638186.1"/>
    <property type="molecule type" value="Genomic_DNA"/>
</dbReference>
<evidence type="ECO:0000256" key="1">
    <source>
        <dbReference type="ARBA" id="ARBA00004926"/>
    </source>
</evidence>
<dbReference type="InterPro" id="IPR010551">
    <property type="entry name" value="G6P_isomerase_prok"/>
</dbReference>
<organism evidence="8 9">
    <name type="scientific">Paratractidigestivibacter faecalis</name>
    <dbReference type="NCBI Taxonomy" id="2292441"/>
    <lineage>
        <taxon>Bacteria</taxon>
        <taxon>Bacillati</taxon>
        <taxon>Actinomycetota</taxon>
        <taxon>Coriobacteriia</taxon>
        <taxon>Coriobacteriales</taxon>
        <taxon>Atopobiaceae</taxon>
        <taxon>Paratractidigestivibacter</taxon>
    </lineage>
</organism>
<evidence type="ECO:0000256" key="3">
    <source>
        <dbReference type="ARBA" id="ARBA00011952"/>
    </source>
</evidence>
<keyword evidence="5" id="KW-0324">Glycolysis</keyword>
<comment type="similarity">
    <text evidence="2">Belongs to the archaeal-type GPI family.</text>
</comment>
<dbReference type="Gene3D" id="2.60.120.10">
    <property type="entry name" value="Jelly Rolls"/>
    <property type="match status" value="1"/>
</dbReference>
<comment type="catalytic activity">
    <reaction evidence="6">
        <text>alpha-D-glucose 6-phosphate = beta-D-fructose 6-phosphate</text>
        <dbReference type="Rhea" id="RHEA:11816"/>
        <dbReference type="ChEBI" id="CHEBI:57634"/>
        <dbReference type="ChEBI" id="CHEBI:58225"/>
        <dbReference type="EC" id="5.3.1.9"/>
    </reaction>
</comment>
<evidence type="ECO:0000256" key="5">
    <source>
        <dbReference type="ARBA" id="ARBA00023152"/>
    </source>
</evidence>
<dbReference type="InterPro" id="IPR014710">
    <property type="entry name" value="RmlC-like_jellyroll"/>
</dbReference>
<dbReference type="Pfam" id="PF06560">
    <property type="entry name" value="GPI"/>
    <property type="match status" value="1"/>
</dbReference>